<evidence type="ECO:0000313" key="3">
    <source>
        <dbReference type="Proteomes" id="UP000290218"/>
    </source>
</evidence>
<keyword evidence="3" id="KW-1185">Reference proteome</keyword>
<feature type="region of interest" description="Disordered" evidence="1">
    <location>
        <begin position="188"/>
        <end position="209"/>
    </location>
</feature>
<feature type="compositionally biased region" description="Basic and acidic residues" evidence="1">
    <location>
        <begin position="199"/>
        <end position="209"/>
    </location>
</feature>
<name>A0A4V1M5V2_9BACT</name>
<dbReference type="Proteomes" id="UP000290218">
    <property type="component" value="Unassembled WGS sequence"/>
</dbReference>
<dbReference type="RefSeq" id="WP_129048398.1">
    <property type="nucleotide sequence ID" value="NZ_SDHX01000002.1"/>
</dbReference>
<dbReference type="OrthoDB" id="5540937at2"/>
<comment type="caution">
    <text evidence="2">The sequence shown here is derived from an EMBL/GenBank/DDBJ whole genome shotgun (WGS) entry which is preliminary data.</text>
</comment>
<evidence type="ECO:0000313" key="2">
    <source>
        <dbReference type="EMBL" id="RXK52806.1"/>
    </source>
</evidence>
<proteinExistence type="predicted"/>
<dbReference type="AlphaFoldDB" id="A0A4V1M5V2"/>
<organism evidence="2 3">
    <name type="scientific">Oleiharenicola lentus</name>
    <dbReference type="NCBI Taxonomy" id="2508720"/>
    <lineage>
        <taxon>Bacteria</taxon>
        <taxon>Pseudomonadati</taxon>
        <taxon>Verrucomicrobiota</taxon>
        <taxon>Opitutia</taxon>
        <taxon>Opitutales</taxon>
        <taxon>Opitutaceae</taxon>
        <taxon>Oleiharenicola</taxon>
    </lineage>
</organism>
<protein>
    <submittedName>
        <fullName evidence="2">Uncharacterized protein</fullName>
    </submittedName>
</protein>
<reference evidence="2 3" key="1">
    <citation type="submission" date="2019-01" db="EMBL/GenBank/DDBJ databases">
        <title>Lacunisphaera sp. strain TWA-58.</title>
        <authorList>
            <person name="Chen W.-M."/>
        </authorList>
    </citation>
    <scope>NUCLEOTIDE SEQUENCE [LARGE SCALE GENOMIC DNA]</scope>
    <source>
        <strain evidence="2 3">TWA-58</strain>
    </source>
</reference>
<gene>
    <name evidence="2" type="ORF">ESB00_13880</name>
</gene>
<dbReference type="EMBL" id="SDHX01000002">
    <property type="protein sequence ID" value="RXK52806.1"/>
    <property type="molecule type" value="Genomic_DNA"/>
</dbReference>
<accession>A0A4V1M5V2</accession>
<sequence length="209" mass="23445">MSESSQKNCPEFLSAARNLRILEEGVQVCLLNKLRMPAQILLFCWCDVIAAMTDKDAQRYWSTKSKTIEWIDRNVVPKLSVPVTGTEIYAARCGVLHGFTVESSEVKNGTCRRIAFTDLPEHAVNVAALLDRMKTAKFEHEPHAIVSIIEFMEVMSSATKNSLTAIQSDPEWTQKFIAFSEEQLDSFQVNPEIGASSKSSRDYHASPQD</sequence>
<evidence type="ECO:0000256" key="1">
    <source>
        <dbReference type="SAM" id="MobiDB-lite"/>
    </source>
</evidence>